<dbReference type="OrthoDB" id="9801538at2"/>
<evidence type="ECO:0000256" key="2">
    <source>
        <dbReference type="ARBA" id="ARBA00022679"/>
    </source>
</evidence>
<dbReference type="EC" id="2.1.1.64" evidence="5"/>
<sequence length="268" mass="30014">MLDKSKLTPLKKGAASGEDIALNFSSQEIAKFDALAENWWDPNGKYKTALEFNRARVEYFIAQICDFYKLDINAEKPLKGLRILDVGCGGGLVCEPLAQAGAEVTGLDVSEMSIEVAKRHALMSKLKINYIHEHTQNFIESNESPFDVVINAEVIEHVPNQKELVSHCSKLCKAGGCVIMATLNRTIKSFVVGIVGAEYIMRYLPRGTHTWHFFVTPFELNSMGSVSRLKLIAEIGMSYSLFTKRWRLSKSVAVNYVQIYEKLGSIRD</sequence>
<proteinExistence type="inferred from homology"/>
<keyword evidence="1 5" id="KW-0489">Methyltransferase</keyword>
<dbReference type="AlphaFoldDB" id="H5TC25"/>
<dbReference type="PANTHER" id="PTHR43464">
    <property type="entry name" value="METHYLTRANSFERASE"/>
    <property type="match status" value="1"/>
</dbReference>
<dbReference type="HAMAP" id="MF_00472">
    <property type="entry name" value="UbiG"/>
    <property type="match status" value="1"/>
</dbReference>
<dbReference type="GO" id="GO:0010420">
    <property type="term" value="F:polyprenyldihydroxybenzoate methyltransferase activity"/>
    <property type="evidence" value="ECO:0007669"/>
    <property type="project" value="InterPro"/>
</dbReference>
<accession>H5TC25</accession>
<evidence type="ECO:0000256" key="5">
    <source>
        <dbReference type="HAMAP-Rule" id="MF_00472"/>
    </source>
</evidence>
<comment type="caution">
    <text evidence="6">The sequence shown here is derived from an EMBL/GenBank/DDBJ whole genome shotgun (WGS) entry which is preliminary data.</text>
</comment>
<protein>
    <recommendedName>
        <fullName evidence="5">Ubiquinone biosynthesis O-methyltransferase</fullName>
    </recommendedName>
    <alternativeName>
        <fullName evidence="5">2-polyprenyl-6-hydroxyphenol methylase</fullName>
        <ecNumber evidence="5">2.1.1.222</ecNumber>
    </alternativeName>
    <alternativeName>
        <fullName evidence="5">3-demethylubiquinone 3-O-methyltransferase</fullName>
        <ecNumber evidence="5">2.1.1.64</ecNumber>
    </alternativeName>
</protein>
<dbReference type="RefSeq" id="WP_006005381.1">
    <property type="nucleotide sequence ID" value="NZ_BAET01000018.1"/>
</dbReference>
<dbReference type="CDD" id="cd02440">
    <property type="entry name" value="AdoMet_MTases"/>
    <property type="match status" value="1"/>
</dbReference>
<gene>
    <name evidence="5 6" type="primary">ubiG</name>
    <name evidence="6" type="ORF">GPUN_1736</name>
</gene>
<comment type="catalytic activity">
    <reaction evidence="5">
        <text>a 3-(all-trans-polyprenyl)benzene-1,2-diol + S-adenosyl-L-methionine = a 2-methoxy-6-(all-trans-polyprenyl)phenol + S-adenosyl-L-homocysteine + H(+)</text>
        <dbReference type="Rhea" id="RHEA:31411"/>
        <dbReference type="Rhea" id="RHEA-COMP:9550"/>
        <dbReference type="Rhea" id="RHEA-COMP:9551"/>
        <dbReference type="ChEBI" id="CHEBI:15378"/>
        <dbReference type="ChEBI" id="CHEBI:57856"/>
        <dbReference type="ChEBI" id="CHEBI:59789"/>
        <dbReference type="ChEBI" id="CHEBI:62729"/>
        <dbReference type="ChEBI" id="CHEBI:62731"/>
        <dbReference type="EC" id="2.1.1.222"/>
    </reaction>
</comment>
<evidence type="ECO:0000313" key="6">
    <source>
        <dbReference type="EMBL" id="GAB55852.1"/>
    </source>
</evidence>
<reference evidence="6 7" key="1">
    <citation type="journal article" date="2012" name="J. Bacteriol.">
        <title>Genome sequence of proteorhodopsin-containing sea ice bacterium Glaciecola punicea ACAM 611T.</title>
        <authorList>
            <person name="Qin Q.-L."/>
            <person name="Xie B.-B."/>
            <person name="Shu Y.-L."/>
            <person name="Rong J.-C."/>
            <person name="Zhao D.-L."/>
            <person name="Zhang X.-Y."/>
            <person name="Chen X.-L."/>
            <person name="Zhou B.-C."/>
            <person name="Zhanga Y.-Z."/>
        </authorList>
    </citation>
    <scope>NUCLEOTIDE SEQUENCE [LARGE SCALE GENOMIC DNA]</scope>
    <source>
        <strain evidence="6 7">ACAM 611</strain>
    </source>
</reference>
<dbReference type="EC" id="2.1.1.222" evidence="5"/>
<dbReference type="InterPro" id="IPR029063">
    <property type="entry name" value="SAM-dependent_MTases_sf"/>
</dbReference>
<comment type="similarity">
    <text evidence="5">Belongs to the methyltransferase superfamily. UbiG/COQ3 family.</text>
</comment>
<dbReference type="UniPathway" id="UPA00232"/>
<evidence type="ECO:0000256" key="3">
    <source>
        <dbReference type="ARBA" id="ARBA00022688"/>
    </source>
</evidence>
<feature type="binding site" evidence="5">
    <location>
        <position position="108"/>
    </location>
    <ligand>
        <name>S-adenosyl-L-methionine</name>
        <dbReference type="ChEBI" id="CHEBI:59789"/>
    </ligand>
</feature>
<feature type="binding site" evidence="5">
    <location>
        <position position="56"/>
    </location>
    <ligand>
        <name>S-adenosyl-L-methionine</name>
        <dbReference type="ChEBI" id="CHEBI:59789"/>
    </ligand>
</feature>
<dbReference type="PANTHER" id="PTHR43464:SF19">
    <property type="entry name" value="UBIQUINONE BIOSYNTHESIS O-METHYLTRANSFERASE, MITOCHONDRIAL"/>
    <property type="match status" value="1"/>
</dbReference>
<dbReference type="Gene3D" id="3.40.50.150">
    <property type="entry name" value="Vaccinia Virus protein VP39"/>
    <property type="match status" value="1"/>
</dbReference>
<dbReference type="STRING" id="56804.BAE46_07545"/>
<dbReference type="eggNOG" id="COG2227">
    <property type="taxonomic scope" value="Bacteria"/>
</dbReference>
<dbReference type="InterPro" id="IPR010233">
    <property type="entry name" value="UbiG_MeTrfase"/>
</dbReference>
<dbReference type="SUPFAM" id="SSF53335">
    <property type="entry name" value="S-adenosyl-L-methionine-dependent methyltransferases"/>
    <property type="match status" value="1"/>
</dbReference>
<keyword evidence="6" id="KW-0830">Ubiquinone</keyword>
<dbReference type="Pfam" id="PF13489">
    <property type="entry name" value="Methyltransf_23"/>
    <property type="match status" value="1"/>
</dbReference>
<dbReference type="EMBL" id="BAET01000018">
    <property type="protein sequence ID" value="GAB55852.1"/>
    <property type="molecule type" value="Genomic_DNA"/>
</dbReference>
<dbReference type="NCBIfam" id="TIGR01983">
    <property type="entry name" value="UbiG"/>
    <property type="match status" value="1"/>
</dbReference>
<dbReference type="Proteomes" id="UP000053586">
    <property type="component" value="Unassembled WGS sequence"/>
</dbReference>
<keyword evidence="2 5" id="KW-0808">Transferase</keyword>
<dbReference type="GO" id="GO:0102208">
    <property type="term" value="F:2-polyprenyl-6-hydroxyphenol methylase activity"/>
    <property type="evidence" value="ECO:0007669"/>
    <property type="project" value="UniProtKB-EC"/>
</dbReference>
<keyword evidence="7" id="KW-1185">Reference proteome</keyword>
<name>H5TC25_9ALTE</name>
<dbReference type="GO" id="GO:0061542">
    <property type="term" value="F:3-demethylubiquinol 3-O-methyltransferase activity"/>
    <property type="evidence" value="ECO:0007669"/>
    <property type="project" value="UniProtKB-UniRule"/>
</dbReference>
<comment type="catalytic activity">
    <reaction evidence="5">
        <text>a 3-demethylubiquinol + S-adenosyl-L-methionine = a ubiquinol + S-adenosyl-L-homocysteine + H(+)</text>
        <dbReference type="Rhea" id="RHEA:44380"/>
        <dbReference type="Rhea" id="RHEA-COMP:9566"/>
        <dbReference type="Rhea" id="RHEA-COMP:10914"/>
        <dbReference type="ChEBI" id="CHEBI:15378"/>
        <dbReference type="ChEBI" id="CHEBI:17976"/>
        <dbReference type="ChEBI" id="CHEBI:57856"/>
        <dbReference type="ChEBI" id="CHEBI:59789"/>
        <dbReference type="ChEBI" id="CHEBI:84422"/>
        <dbReference type="EC" id="2.1.1.64"/>
    </reaction>
</comment>
<comment type="pathway">
    <text evidence="5">Cofactor biosynthesis; ubiquinone biosynthesis.</text>
</comment>
<dbReference type="GO" id="GO:0032259">
    <property type="term" value="P:methylation"/>
    <property type="evidence" value="ECO:0007669"/>
    <property type="project" value="UniProtKB-KW"/>
</dbReference>
<feature type="binding site" evidence="5">
    <location>
        <position position="87"/>
    </location>
    <ligand>
        <name>S-adenosyl-L-methionine</name>
        <dbReference type="ChEBI" id="CHEBI:59789"/>
    </ligand>
</feature>
<evidence type="ECO:0000313" key="7">
    <source>
        <dbReference type="Proteomes" id="UP000053586"/>
    </source>
</evidence>
<keyword evidence="4 5" id="KW-0949">S-adenosyl-L-methionine</keyword>
<evidence type="ECO:0000256" key="1">
    <source>
        <dbReference type="ARBA" id="ARBA00022603"/>
    </source>
</evidence>
<evidence type="ECO:0000256" key="4">
    <source>
        <dbReference type="ARBA" id="ARBA00022691"/>
    </source>
</evidence>
<keyword evidence="3 5" id="KW-0831">Ubiquinone biosynthesis</keyword>
<reference evidence="6 7" key="2">
    <citation type="journal article" date="2017" name="Antonie Van Leeuwenhoek">
        <title>Rhizobium rhizosphaerae sp. nov., a novel species isolated from rice rhizosphere.</title>
        <authorList>
            <person name="Zhao J.J."/>
            <person name="Zhang J."/>
            <person name="Zhang R.J."/>
            <person name="Zhang C.W."/>
            <person name="Yin H.Q."/>
            <person name="Zhang X.X."/>
        </authorList>
    </citation>
    <scope>NUCLEOTIDE SEQUENCE [LARGE SCALE GENOMIC DNA]</scope>
    <source>
        <strain evidence="6 7">ACAM 611</strain>
    </source>
</reference>
<organism evidence="6 7">
    <name type="scientific">Glaciecola punicea ACAM 611</name>
    <dbReference type="NCBI Taxonomy" id="1121923"/>
    <lineage>
        <taxon>Bacteria</taxon>
        <taxon>Pseudomonadati</taxon>
        <taxon>Pseudomonadota</taxon>
        <taxon>Gammaproteobacteria</taxon>
        <taxon>Alteromonadales</taxon>
        <taxon>Alteromonadaceae</taxon>
        <taxon>Glaciecola</taxon>
    </lineage>
</organism>
<feature type="binding site" evidence="5">
    <location>
        <position position="152"/>
    </location>
    <ligand>
        <name>S-adenosyl-L-methionine</name>
        <dbReference type="ChEBI" id="CHEBI:59789"/>
    </ligand>
</feature>
<comment type="function">
    <text evidence="5">O-methyltransferase that catalyzes the 2 O-methylation steps in the ubiquinone biosynthetic pathway.</text>
</comment>